<dbReference type="GO" id="GO:0055056">
    <property type="term" value="F:D-glucose transmembrane transporter activity"/>
    <property type="evidence" value="ECO:0007669"/>
    <property type="project" value="TreeGrafter"/>
</dbReference>
<keyword evidence="2 5" id="KW-0812">Transmembrane</keyword>
<name>A0A8C4ZQQ5_GADMO</name>
<dbReference type="Gene3D" id="1.20.1250.20">
    <property type="entry name" value="MFS general substrate transporter like domains"/>
    <property type="match status" value="1"/>
</dbReference>
<evidence type="ECO:0000256" key="4">
    <source>
        <dbReference type="ARBA" id="ARBA00023136"/>
    </source>
</evidence>
<dbReference type="Pfam" id="PF00083">
    <property type="entry name" value="Sugar_tr"/>
    <property type="match status" value="2"/>
</dbReference>
<feature type="transmembrane region" description="Helical" evidence="5">
    <location>
        <begin position="7"/>
        <end position="33"/>
    </location>
</feature>
<feature type="transmembrane region" description="Helical" evidence="5">
    <location>
        <begin position="68"/>
        <end position="89"/>
    </location>
</feature>
<dbReference type="PRINTS" id="PR00171">
    <property type="entry name" value="SUGRTRNSPORT"/>
</dbReference>
<dbReference type="Ensembl" id="ENSGMOT00000017614.2">
    <property type="protein sequence ID" value="ENSGMOP00000017186.2"/>
    <property type="gene ID" value="ENSGMOG00000015922.2"/>
</dbReference>
<dbReference type="GO" id="GO:1990539">
    <property type="term" value="P:fructose import across plasma membrane"/>
    <property type="evidence" value="ECO:0007669"/>
    <property type="project" value="UniProtKB-ARBA"/>
</dbReference>
<dbReference type="InterPro" id="IPR003663">
    <property type="entry name" value="Sugar/inositol_transpt"/>
</dbReference>
<keyword evidence="4 5" id="KW-0472">Membrane</keyword>
<feature type="transmembrane region" description="Helical" evidence="5">
    <location>
        <begin position="420"/>
        <end position="440"/>
    </location>
</feature>
<keyword evidence="3 5" id="KW-1133">Transmembrane helix</keyword>
<feature type="transmembrane region" description="Helical" evidence="5">
    <location>
        <begin position="275"/>
        <end position="295"/>
    </location>
</feature>
<feature type="transmembrane region" description="Helical" evidence="5">
    <location>
        <begin position="161"/>
        <end position="179"/>
    </location>
</feature>
<dbReference type="GeneTree" id="ENSGT00940000166787"/>
<dbReference type="AlphaFoldDB" id="A0A8C4ZQQ5"/>
<dbReference type="GO" id="GO:0046323">
    <property type="term" value="P:D-glucose import"/>
    <property type="evidence" value="ECO:0007669"/>
    <property type="project" value="TreeGrafter"/>
</dbReference>
<comment type="subcellular location">
    <subcellularLocation>
        <location evidence="1">Membrane</location>
        <topology evidence="1">Multi-pass membrane protein</topology>
    </subcellularLocation>
</comment>
<accession>A0A8C4ZQQ5</accession>
<feature type="transmembrane region" description="Helical" evidence="5">
    <location>
        <begin position="351"/>
        <end position="380"/>
    </location>
</feature>
<dbReference type="PANTHER" id="PTHR23503">
    <property type="entry name" value="SOLUTE CARRIER FAMILY 2"/>
    <property type="match status" value="1"/>
</dbReference>
<dbReference type="Proteomes" id="UP000694546">
    <property type="component" value="Chromosome 4"/>
</dbReference>
<feature type="transmembrane region" description="Helical" evidence="5">
    <location>
        <begin position="128"/>
        <end position="149"/>
    </location>
</feature>
<evidence type="ECO:0000313" key="8">
    <source>
        <dbReference type="Proteomes" id="UP000694546"/>
    </source>
</evidence>
<sequence length="488" mass="54056">MKMKPSLFLQLECPLLVAAVFITGIGGTFQYGFNIAVMTSPSLFIKELVNTTSTERYGLPLEEWQLTLIWSFLVSIFCVGGLLGSLLAVQMGKKYGRKQCLLMNNLVAIVAAVLMILSKRAVSFEMIMVARFLYGVNTGVILTVHPMYLVESAPKNLRGTVGVTTATFSSLGKFFAQLLGIKELLGTEDLWVWLLGFSGFVALFQLFTLPLLPESPRYLLLNRGDQEGFERAVKRLWGSRDYSVETQEMLQEKIELQDIKIHSVMELLQSRPLRWVVLTVIVNFVAIQLCGINAVTPNSGGRVHVMFLWGLQAVAVGSIGRKKLLIGGYGCMAVTQMLLTITLNLQDHVKWMPYCSIVLIFLSIFSFSCGPSGVTMSLLAEFFTQSYKPAGYALACSINWVGLFVVGMVFPLLVKHLESYCFLIFLFFTIALATFVGINVPETNNLSPLEIQEAFRKMHSKTEKGGGPATPCGTTDNEIHGLKCQTKL</sequence>
<dbReference type="GO" id="GO:0070837">
    <property type="term" value="P:dehydroascorbic acid transport"/>
    <property type="evidence" value="ECO:0007669"/>
    <property type="project" value="TreeGrafter"/>
</dbReference>
<dbReference type="GO" id="GO:0005353">
    <property type="term" value="F:fructose transmembrane transporter activity"/>
    <property type="evidence" value="ECO:0007669"/>
    <property type="project" value="UniProtKB-ARBA"/>
</dbReference>
<protein>
    <submittedName>
        <fullName evidence="7">Solute carrier family 2 member 11, like</fullName>
    </submittedName>
</protein>
<feature type="transmembrane region" description="Helical" evidence="5">
    <location>
        <begin position="392"/>
        <end position="414"/>
    </location>
</feature>
<reference evidence="7" key="1">
    <citation type="submission" date="2025-08" db="UniProtKB">
        <authorList>
            <consortium name="Ensembl"/>
        </authorList>
    </citation>
    <scope>IDENTIFICATION</scope>
</reference>
<evidence type="ECO:0000259" key="6">
    <source>
        <dbReference type="PROSITE" id="PS50850"/>
    </source>
</evidence>
<organism evidence="7 8">
    <name type="scientific">Gadus morhua</name>
    <name type="common">Atlantic cod</name>
    <dbReference type="NCBI Taxonomy" id="8049"/>
    <lineage>
        <taxon>Eukaryota</taxon>
        <taxon>Metazoa</taxon>
        <taxon>Chordata</taxon>
        <taxon>Craniata</taxon>
        <taxon>Vertebrata</taxon>
        <taxon>Euteleostomi</taxon>
        <taxon>Actinopterygii</taxon>
        <taxon>Neopterygii</taxon>
        <taxon>Teleostei</taxon>
        <taxon>Neoteleostei</taxon>
        <taxon>Acanthomorphata</taxon>
        <taxon>Zeiogadaria</taxon>
        <taxon>Gadariae</taxon>
        <taxon>Gadiformes</taxon>
        <taxon>Gadoidei</taxon>
        <taxon>Gadidae</taxon>
        <taxon>Gadus</taxon>
    </lineage>
</organism>
<dbReference type="InterPro" id="IPR045263">
    <property type="entry name" value="GLUT"/>
</dbReference>
<feature type="transmembrane region" description="Helical" evidence="5">
    <location>
        <begin position="326"/>
        <end position="345"/>
    </location>
</feature>
<dbReference type="InterPro" id="IPR005828">
    <property type="entry name" value="MFS_sugar_transport-like"/>
</dbReference>
<evidence type="ECO:0000256" key="3">
    <source>
        <dbReference type="ARBA" id="ARBA00022989"/>
    </source>
</evidence>
<evidence type="ECO:0000256" key="5">
    <source>
        <dbReference type="SAM" id="Phobius"/>
    </source>
</evidence>
<evidence type="ECO:0000256" key="1">
    <source>
        <dbReference type="ARBA" id="ARBA00004141"/>
    </source>
</evidence>
<dbReference type="InterPro" id="IPR020846">
    <property type="entry name" value="MFS_dom"/>
</dbReference>
<feature type="transmembrane region" description="Helical" evidence="5">
    <location>
        <begin position="101"/>
        <end position="122"/>
    </location>
</feature>
<evidence type="ECO:0000256" key="2">
    <source>
        <dbReference type="ARBA" id="ARBA00022692"/>
    </source>
</evidence>
<dbReference type="OMA" id="GIWFLDE"/>
<dbReference type="PROSITE" id="PS00217">
    <property type="entry name" value="SUGAR_TRANSPORT_2"/>
    <property type="match status" value="1"/>
</dbReference>
<evidence type="ECO:0000313" key="7">
    <source>
        <dbReference type="Ensembl" id="ENSGMOP00000017186.2"/>
    </source>
</evidence>
<keyword evidence="8" id="KW-1185">Reference proteome</keyword>
<dbReference type="GO" id="GO:0042383">
    <property type="term" value="C:sarcolemma"/>
    <property type="evidence" value="ECO:0007669"/>
    <property type="project" value="UniProtKB-SubCell"/>
</dbReference>
<dbReference type="SUPFAM" id="SSF103473">
    <property type="entry name" value="MFS general substrate transporter"/>
    <property type="match status" value="1"/>
</dbReference>
<dbReference type="PANTHER" id="PTHR23503:SF54">
    <property type="entry name" value="MAJOR FACILITATOR SUPERFAMILY (MFS) PROFILE DOMAIN-CONTAINING PROTEIN"/>
    <property type="match status" value="1"/>
</dbReference>
<dbReference type="InterPro" id="IPR036259">
    <property type="entry name" value="MFS_trans_sf"/>
</dbReference>
<dbReference type="InterPro" id="IPR005829">
    <property type="entry name" value="Sugar_transporter_CS"/>
</dbReference>
<reference evidence="7" key="2">
    <citation type="submission" date="2025-09" db="UniProtKB">
        <authorList>
            <consortium name="Ensembl"/>
        </authorList>
    </citation>
    <scope>IDENTIFICATION</scope>
</reference>
<proteinExistence type="predicted"/>
<dbReference type="PROSITE" id="PS50850">
    <property type="entry name" value="MFS"/>
    <property type="match status" value="1"/>
</dbReference>
<feature type="domain" description="Major facilitator superfamily (MFS) profile" evidence="6">
    <location>
        <begin position="20"/>
        <end position="444"/>
    </location>
</feature>
<feature type="transmembrane region" description="Helical" evidence="5">
    <location>
        <begin position="191"/>
        <end position="212"/>
    </location>
</feature>